<keyword evidence="1" id="KW-0812">Transmembrane</keyword>
<protein>
    <submittedName>
        <fullName evidence="2">Uncharacterized protein</fullName>
    </submittedName>
</protein>
<evidence type="ECO:0000313" key="2">
    <source>
        <dbReference type="EMBL" id="TYS62528.1"/>
    </source>
</evidence>
<comment type="caution">
    <text evidence="2">The sequence shown here is derived from an EMBL/GenBank/DDBJ whole genome shotgun (WGS) entry which is preliminary data.</text>
</comment>
<accession>A0A5D4SK50</accession>
<evidence type="ECO:0000313" key="3">
    <source>
        <dbReference type="Proteomes" id="UP000322524"/>
    </source>
</evidence>
<gene>
    <name evidence="2" type="ORF">FZC76_20720</name>
</gene>
<proteinExistence type="predicted"/>
<keyword evidence="1" id="KW-0472">Membrane</keyword>
<sequence length="170" mass="20288">MNEFWVAILTSTVVTSLINIGWKFYENNNAFKNAKYMQISNYYRESSGKEMYKILESWTEMLFLIDDPKVKKKMEDEKHIKSLVNNTYLYSSTETCRRLAEYQQYNYTKLNNSKNNYIEIIVLVSGIIASLKHDFTGEWVSIEEILKIKITDFNVHKNEISKQIKKYNYR</sequence>
<reference evidence="2 3" key="1">
    <citation type="submission" date="2019-08" db="EMBL/GenBank/DDBJ databases">
        <title>Bacillus genomes from the desert of Cuatro Cienegas, Coahuila.</title>
        <authorList>
            <person name="Olmedo-Alvarez G."/>
        </authorList>
    </citation>
    <scope>NUCLEOTIDE SEQUENCE [LARGE SCALE GENOMIC DNA]</scope>
    <source>
        <strain evidence="2 3">CH28_1T</strain>
    </source>
</reference>
<name>A0A5D4SK50_9BACI</name>
<keyword evidence="1" id="KW-1133">Transmembrane helix</keyword>
<dbReference type="OrthoDB" id="2990169at2"/>
<feature type="transmembrane region" description="Helical" evidence="1">
    <location>
        <begin position="6"/>
        <end position="25"/>
    </location>
</feature>
<organism evidence="2 3">
    <name type="scientific">Sutcliffiella horikoshii</name>
    <dbReference type="NCBI Taxonomy" id="79883"/>
    <lineage>
        <taxon>Bacteria</taxon>
        <taxon>Bacillati</taxon>
        <taxon>Bacillota</taxon>
        <taxon>Bacilli</taxon>
        <taxon>Bacillales</taxon>
        <taxon>Bacillaceae</taxon>
        <taxon>Sutcliffiella</taxon>
    </lineage>
</organism>
<dbReference type="RefSeq" id="WP_148990058.1">
    <property type="nucleotide sequence ID" value="NZ_VTEV01000012.1"/>
</dbReference>
<dbReference type="EMBL" id="VTEV01000012">
    <property type="protein sequence ID" value="TYS62528.1"/>
    <property type="molecule type" value="Genomic_DNA"/>
</dbReference>
<evidence type="ECO:0000256" key="1">
    <source>
        <dbReference type="SAM" id="Phobius"/>
    </source>
</evidence>
<dbReference type="AlphaFoldDB" id="A0A5D4SK50"/>
<dbReference type="Proteomes" id="UP000322524">
    <property type="component" value="Unassembled WGS sequence"/>
</dbReference>